<dbReference type="InterPro" id="IPR012296">
    <property type="entry name" value="Nuclease_put_TT1808"/>
</dbReference>
<accession>A0A150QLW7</accession>
<dbReference type="InterPro" id="IPR008538">
    <property type="entry name" value="Uma2"/>
</dbReference>
<evidence type="ECO:0000313" key="4">
    <source>
        <dbReference type="Proteomes" id="UP000075260"/>
    </source>
</evidence>
<comment type="caution">
    <text evidence="3">The sequence shown here is derived from an EMBL/GenBank/DDBJ whole genome shotgun (WGS) entry which is preliminary data.</text>
</comment>
<evidence type="ECO:0000259" key="2">
    <source>
        <dbReference type="Pfam" id="PF05685"/>
    </source>
</evidence>
<proteinExistence type="predicted"/>
<dbReference type="Gene3D" id="3.90.1570.10">
    <property type="entry name" value="tt1808, chain A"/>
    <property type="match status" value="1"/>
</dbReference>
<name>A0A150QLW7_SORCE</name>
<feature type="domain" description="Putative restriction endonuclease" evidence="2">
    <location>
        <begin position="45"/>
        <end position="167"/>
    </location>
</feature>
<dbReference type="PANTHER" id="PTHR33352">
    <property type="entry name" value="SLR1095 PROTEIN"/>
    <property type="match status" value="1"/>
</dbReference>
<organism evidence="3 4">
    <name type="scientific">Sorangium cellulosum</name>
    <name type="common">Polyangium cellulosum</name>
    <dbReference type="NCBI Taxonomy" id="56"/>
    <lineage>
        <taxon>Bacteria</taxon>
        <taxon>Pseudomonadati</taxon>
        <taxon>Myxococcota</taxon>
        <taxon>Polyangia</taxon>
        <taxon>Polyangiales</taxon>
        <taxon>Polyangiaceae</taxon>
        <taxon>Sorangium</taxon>
    </lineage>
</organism>
<dbReference type="PANTHER" id="PTHR33352:SF2">
    <property type="entry name" value="SLL0995 PROTEIN"/>
    <property type="match status" value="1"/>
</dbReference>
<sequence length="291" mass="33309">MVQALPAGYRFDPADPRAPTSDQWARMTPAERARVVDMLPAEVPLELMPPEGDAHRKAKRDALDALDGFFRRVGRKIYLSSELAVFYPGEPRFAPDLLAVVDVEPHERMRWVVDNEGKGLDLVIEVHVAGSRAKDHQVNVERYARLGVREYFLFDRSRLHLHAYRLPAAPEGDASPPRAYQRIVPQAGRFASEVLGLDLLLDGPRLRFFAGNAPLEDADEMITRLGGMLDQVIAHQEEAQRIAEELAAELDRERRLREEEQRLREEEQRLREETERQLAQARAELERLKAR</sequence>
<keyword evidence="1" id="KW-0175">Coiled coil</keyword>
<evidence type="ECO:0000313" key="3">
    <source>
        <dbReference type="EMBL" id="KYF68981.1"/>
    </source>
</evidence>
<dbReference type="RefSeq" id="WP_061608739.1">
    <property type="nucleotide sequence ID" value="NZ_JEMA01000510.1"/>
</dbReference>
<dbReference type="Pfam" id="PF05685">
    <property type="entry name" value="Uma2"/>
    <property type="match status" value="1"/>
</dbReference>
<dbReference type="EMBL" id="JEMA01000510">
    <property type="protein sequence ID" value="KYF68981.1"/>
    <property type="molecule type" value="Genomic_DNA"/>
</dbReference>
<dbReference type="SUPFAM" id="SSF52980">
    <property type="entry name" value="Restriction endonuclease-like"/>
    <property type="match status" value="1"/>
</dbReference>
<gene>
    <name evidence="3" type="ORF">BE15_32470</name>
</gene>
<dbReference type="Proteomes" id="UP000075260">
    <property type="component" value="Unassembled WGS sequence"/>
</dbReference>
<reference evidence="3 4" key="1">
    <citation type="submission" date="2014-02" db="EMBL/GenBank/DDBJ databases">
        <title>The small core and large imbalanced accessory genome model reveals a collaborative survival strategy of Sorangium cellulosum strains in nature.</title>
        <authorList>
            <person name="Han K."/>
            <person name="Peng R."/>
            <person name="Blom J."/>
            <person name="Li Y.-Z."/>
        </authorList>
    </citation>
    <scope>NUCLEOTIDE SEQUENCE [LARGE SCALE GENOMIC DNA]</scope>
    <source>
        <strain evidence="3 4">So0008-312</strain>
    </source>
</reference>
<evidence type="ECO:0000256" key="1">
    <source>
        <dbReference type="SAM" id="Coils"/>
    </source>
</evidence>
<protein>
    <recommendedName>
        <fullName evidence="2">Putative restriction endonuclease domain-containing protein</fullName>
    </recommendedName>
</protein>
<dbReference type="CDD" id="cd06260">
    <property type="entry name" value="DUF820-like"/>
    <property type="match status" value="1"/>
</dbReference>
<feature type="coiled-coil region" evidence="1">
    <location>
        <begin position="229"/>
        <end position="291"/>
    </location>
</feature>
<dbReference type="AlphaFoldDB" id="A0A150QLW7"/>
<dbReference type="OrthoDB" id="151477at2"/>
<dbReference type="InterPro" id="IPR011335">
    <property type="entry name" value="Restrct_endonuc-II-like"/>
</dbReference>